<dbReference type="PROSITE" id="PS00297">
    <property type="entry name" value="HSP70_1"/>
    <property type="match status" value="1"/>
</dbReference>
<comment type="caution">
    <text evidence="3">The sequence shown here is derived from an EMBL/GenBank/DDBJ whole genome shotgun (WGS) entry which is preliminary data.</text>
</comment>
<dbReference type="Gene3D" id="3.30.420.40">
    <property type="match status" value="2"/>
</dbReference>
<proteinExistence type="predicted"/>
<organism evidence="3 4">
    <name type="scientific">Basidiobolus ranarum</name>
    <dbReference type="NCBI Taxonomy" id="34480"/>
    <lineage>
        <taxon>Eukaryota</taxon>
        <taxon>Fungi</taxon>
        <taxon>Fungi incertae sedis</taxon>
        <taxon>Zoopagomycota</taxon>
        <taxon>Entomophthoromycotina</taxon>
        <taxon>Basidiobolomycetes</taxon>
        <taxon>Basidiobolales</taxon>
        <taxon>Basidiobolaceae</taxon>
        <taxon>Basidiobolus</taxon>
    </lineage>
</organism>
<dbReference type="PRINTS" id="PR00301">
    <property type="entry name" value="HEATSHOCK70"/>
</dbReference>
<gene>
    <name evidence="3" type="primary">SSB1_3</name>
    <name evidence="3" type="ORF">K7432_016320</name>
</gene>
<dbReference type="PANTHER" id="PTHR19375">
    <property type="entry name" value="HEAT SHOCK PROTEIN 70KDA"/>
    <property type="match status" value="1"/>
</dbReference>
<dbReference type="CDD" id="cd10233">
    <property type="entry name" value="ASKHA_NBD_HSP70_HSPA1"/>
    <property type="match status" value="1"/>
</dbReference>
<keyword evidence="2" id="KW-0067">ATP-binding</keyword>
<dbReference type="PROSITE" id="PS01036">
    <property type="entry name" value="HSP70_3"/>
    <property type="match status" value="1"/>
</dbReference>
<evidence type="ECO:0000313" key="4">
    <source>
        <dbReference type="Proteomes" id="UP001479436"/>
    </source>
</evidence>
<dbReference type="EMBL" id="JASJQH010002623">
    <property type="protein sequence ID" value="KAK9760050.1"/>
    <property type="molecule type" value="Genomic_DNA"/>
</dbReference>
<dbReference type="Gene3D" id="3.90.640.10">
    <property type="entry name" value="Actin, Chain A, domain 4"/>
    <property type="match status" value="1"/>
</dbReference>
<dbReference type="InterPro" id="IPR043129">
    <property type="entry name" value="ATPase_NBD"/>
</dbReference>
<dbReference type="SUPFAM" id="SSF53067">
    <property type="entry name" value="Actin-like ATPase domain"/>
    <property type="match status" value="2"/>
</dbReference>
<dbReference type="InterPro" id="IPR018181">
    <property type="entry name" value="Heat_shock_70_CS"/>
</dbReference>
<accession>A0ABR2WEW6</accession>
<dbReference type="Pfam" id="PF00012">
    <property type="entry name" value="HSP70"/>
    <property type="match status" value="1"/>
</dbReference>
<dbReference type="PROSITE" id="PS00329">
    <property type="entry name" value="HSP70_2"/>
    <property type="match status" value="1"/>
</dbReference>
<keyword evidence="3" id="KW-0346">Stress response</keyword>
<evidence type="ECO:0000313" key="3">
    <source>
        <dbReference type="EMBL" id="KAK9760050.1"/>
    </source>
</evidence>
<dbReference type="InterPro" id="IPR013126">
    <property type="entry name" value="Hsp_70_fam"/>
</dbReference>
<keyword evidence="4" id="KW-1185">Reference proteome</keyword>
<dbReference type="Gene3D" id="3.30.30.30">
    <property type="match status" value="1"/>
</dbReference>
<sequence>MATEQYQGAIGIDLGTTYSCVAVWEGERVEIIANEQGNRTTPSYVAFTDSERLIGDAAKNQGAMNPTNTVFDAKRLIGRRFDDPSVKKDMANWPFTIVDKDDQPYVQVQYQGETKEFSPQEISSMVLIKMKEVAEAKLGKSVQKAVVTVPAYFNDSQRQATKDAGSIAGLEVLRIINEPTAAAIAYGLDSKNQSEKNVLIFDLGGGTFDVSLLTINGGIFAVKATAGDTHLGGEDFDHTLLEHFKQDFKRKHKQDISDDARAVRRLRTACERAKRTLSSLTQTTIEIDSLYQGIDYQANITRAKFEELNNTLFDNTVEPVRKVLKDSKFAKSEVDEIVLVGGSTRIPKIQSLLQEFFDGKELNKSINPDEAVAYGAAVQAAVLTNTSGSEKTQDLLLLDVVPLSLGVEMEEEGFHYHSR</sequence>
<keyword evidence="1" id="KW-0547">Nucleotide-binding</keyword>
<reference evidence="3 4" key="1">
    <citation type="submission" date="2023-04" db="EMBL/GenBank/DDBJ databases">
        <title>Genome of Basidiobolus ranarum AG-B5.</title>
        <authorList>
            <person name="Stajich J.E."/>
            <person name="Carter-House D."/>
            <person name="Gryganskyi A."/>
        </authorList>
    </citation>
    <scope>NUCLEOTIDE SEQUENCE [LARGE SCALE GENOMIC DNA]</scope>
    <source>
        <strain evidence="3 4">AG-B5</strain>
    </source>
</reference>
<evidence type="ECO:0000256" key="2">
    <source>
        <dbReference type="ARBA" id="ARBA00022840"/>
    </source>
</evidence>
<name>A0ABR2WEW6_9FUNG</name>
<dbReference type="Proteomes" id="UP001479436">
    <property type="component" value="Unassembled WGS sequence"/>
</dbReference>
<evidence type="ECO:0000256" key="1">
    <source>
        <dbReference type="ARBA" id="ARBA00022741"/>
    </source>
</evidence>
<protein>
    <submittedName>
        <fullName evidence="3">Heat shock protein ssb1</fullName>
    </submittedName>
</protein>